<feature type="domain" description="FtsK" evidence="5">
    <location>
        <begin position="251"/>
        <end position="430"/>
    </location>
</feature>
<evidence type="ECO:0000256" key="4">
    <source>
        <dbReference type="SAM" id="MobiDB-lite"/>
    </source>
</evidence>
<organism evidence="6 7">
    <name type="scientific">Terrabacter terrigena</name>
    <dbReference type="NCBI Taxonomy" id="574718"/>
    <lineage>
        <taxon>Bacteria</taxon>
        <taxon>Bacillati</taxon>
        <taxon>Actinomycetota</taxon>
        <taxon>Actinomycetes</taxon>
        <taxon>Micrococcales</taxon>
        <taxon>Intrasporangiaceae</taxon>
        <taxon>Terrabacter</taxon>
    </lineage>
</organism>
<evidence type="ECO:0000256" key="2">
    <source>
        <dbReference type="ARBA" id="ARBA00022840"/>
    </source>
</evidence>
<evidence type="ECO:0000313" key="6">
    <source>
        <dbReference type="EMBL" id="MFD1056391.1"/>
    </source>
</evidence>
<evidence type="ECO:0000259" key="5">
    <source>
        <dbReference type="PROSITE" id="PS50901"/>
    </source>
</evidence>
<protein>
    <submittedName>
        <fullName evidence="6">FtsK/SpoIIIE domain-containing protein</fullName>
    </submittedName>
</protein>
<dbReference type="SUPFAM" id="SSF52540">
    <property type="entry name" value="P-loop containing nucleoside triphosphate hydrolases"/>
    <property type="match status" value="1"/>
</dbReference>
<dbReference type="Proteomes" id="UP001597046">
    <property type="component" value="Unassembled WGS sequence"/>
</dbReference>
<feature type="compositionally biased region" description="Low complexity" evidence="4">
    <location>
        <begin position="514"/>
        <end position="531"/>
    </location>
</feature>
<proteinExistence type="predicted"/>
<dbReference type="PANTHER" id="PTHR22683">
    <property type="entry name" value="SPORULATION PROTEIN RELATED"/>
    <property type="match status" value="1"/>
</dbReference>
<dbReference type="RefSeq" id="WP_386054500.1">
    <property type="nucleotide sequence ID" value="NZ_JBHTKH010000018.1"/>
</dbReference>
<feature type="binding site" evidence="3">
    <location>
        <begin position="267"/>
        <end position="274"/>
    </location>
    <ligand>
        <name>ATP</name>
        <dbReference type="ChEBI" id="CHEBI:30616"/>
    </ligand>
</feature>
<evidence type="ECO:0000256" key="3">
    <source>
        <dbReference type="PROSITE-ProRule" id="PRU00289"/>
    </source>
</evidence>
<dbReference type="InterPro" id="IPR027417">
    <property type="entry name" value="P-loop_NTPase"/>
</dbReference>
<sequence>MTSSTAVSRGVRGSAAVGSRALRSSRAGVRVVLAVAEGWARWARRHPRWALGLAPLALLAALTQPDPKAARVLITVAALPGLVVAVWEHRWPVGYRRWLAGPSRRFGWRRWARRTWPVLARECGLSVQRNVRRRTWALARRNGRVQVSSTGTASEWVPPRLVDVLTAGDTLTLRVRARMGQTVQDLETAAPALAAAASAVSYRVRQWTPSVLDIALVMREALAATADAQLPDPLGRDLTVDTVPLGRRQDGTPWALQVRGRHTLVVGCSGSGKGSMLWGVCGGLAPAVRADLVRLWGVDLKRGVEVLMGRHLFTTVAITPSEAVATLTRLLQVIEDRGRAMAGVSRLHEPRPGDPLHVLVIDELAALTAYSDPDTKREASRLLAEILTQGRALGVVVLACVQDPRKEVVGMRGLFTQTIALRLRSAEETRMVLGDGTAALAPAHRLSPAAPGSAWVVEEDGTLDRVRADYWPDQLVRETAATYPALVVEETTGEAPVVTQPDDEMARADVASMPTTRAPRPARPTRTPRQPRTSRERRPRESAAPASSVSGLGSGSGDHGPEAA</sequence>
<keyword evidence="2 3" id="KW-0067">ATP-binding</keyword>
<evidence type="ECO:0000313" key="7">
    <source>
        <dbReference type="Proteomes" id="UP001597046"/>
    </source>
</evidence>
<accession>A0ABW3N0N5</accession>
<gene>
    <name evidence="6" type="ORF">ACFQ2V_18925</name>
</gene>
<feature type="compositionally biased region" description="Low complexity" evidence="4">
    <location>
        <begin position="542"/>
        <end position="551"/>
    </location>
</feature>
<dbReference type="PANTHER" id="PTHR22683:SF41">
    <property type="entry name" value="DNA TRANSLOCASE FTSK"/>
    <property type="match status" value="1"/>
</dbReference>
<dbReference type="InterPro" id="IPR002543">
    <property type="entry name" value="FtsK_dom"/>
</dbReference>
<dbReference type="Pfam" id="PF01580">
    <property type="entry name" value="FtsK_SpoIIIE"/>
    <property type="match status" value="1"/>
</dbReference>
<dbReference type="EMBL" id="JBHTKH010000018">
    <property type="protein sequence ID" value="MFD1056391.1"/>
    <property type="molecule type" value="Genomic_DNA"/>
</dbReference>
<keyword evidence="1 3" id="KW-0547">Nucleotide-binding</keyword>
<dbReference type="Gene3D" id="3.40.50.300">
    <property type="entry name" value="P-loop containing nucleotide triphosphate hydrolases"/>
    <property type="match status" value="1"/>
</dbReference>
<dbReference type="InterPro" id="IPR050206">
    <property type="entry name" value="FtsK/SpoIIIE/SftA"/>
</dbReference>
<dbReference type="PROSITE" id="PS50901">
    <property type="entry name" value="FTSK"/>
    <property type="match status" value="1"/>
</dbReference>
<reference evidence="7" key="1">
    <citation type="journal article" date="2019" name="Int. J. Syst. Evol. Microbiol.">
        <title>The Global Catalogue of Microorganisms (GCM) 10K type strain sequencing project: providing services to taxonomists for standard genome sequencing and annotation.</title>
        <authorList>
            <consortium name="The Broad Institute Genomics Platform"/>
            <consortium name="The Broad Institute Genome Sequencing Center for Infectious Disease"/>
            <person name="Wu L."/>
            <person name="Ma J."/>
        </authorList>
    </citation>
    <scope>NUCLEOTIDE SEQUENCE [LARGE SCALE GENOMIC DNA]</scope>
    <source>
        <strain evidence="7">CCUG 57508</strain>
    </source>
</reference>
<comment type="caution">
    <text evidence="6">The sequence shown here is derived from an EMBL/GenBank/DDBJ whole genome shotgun (WGS) entry which is preliminary data.</text>
</comment>
<feature type="region of interest" description="Disordered" evidence="4">
    <location>
        <begin position="511"/>
        <end position="564"/>
    </location>
</feature>
<name>A0ABW3N0N5_9MICO</name>
<keyword evidence="7" id="KW-1185">Reference proteome</keyword>
<evidence type="ECO:0000256" key="1">
    <source>
        <dbReference type="ARBA" id="ARBA00022741"/>
    </source>
</evidence>